<gene>
    <name evidence="2" type="ORF">Nepgr_028293</name>
</gene>
<keyword evidence="1" id="KW-0472">Membrane</keyword>
<evidence type="ECO:0000256" key="1">
    <source>
        <dbReference type="SAM" id="Phobius"/>
    </source>
</evidence>
<proteinExistence type="predicted"/>
<dbReference type="AlphaFoldDB" id="A0AAD3TA20"/>
<accession>A0AAD3TA20</accession>
<sequence>MAGITNLAIILISLSSLILFAFLAGIFCILWRLACSRRPDPTAGDQFTICTFKKLLCCRCWKRQTRTEPPAQVKTGEVPENIPHASDTMNVPEIHVPMNSSYTINKGKRVVVNSSESSPYLGEEMEECYYDQSVGQSIGEWSFLRRCPEGTADKFCY</sequence>
<name>A0AAD3TA20_NEPGR</name>
<reference evidence="2" key="1">
    <citation type="submission" date="2023-05" db="EMBL/GenBank/DDBJ databases">
        <title>Nepenthes gracilis genome sequencing.</title>
        <authorList>
            <person name="Fukushima K."/>
        </authorList>
    </citation>
    <scope>NUCLEOTIDE SEQUENCE</scope>
    <source>
        <strain evidence="2">SING2019-196</strain>
    </source>
</reference>
<organism evidence="2 3">
    <name type="scientific">Nepenthes gracilis</name>
    <name type="common">Slender pitcher plant</name>
    <dbReference type="NCBI Taxonomy" id="150966"/>
    <lineage>
        <taxon>Eukaryota</taxon>
        <taxon>Viridiplantae</taxon>
        <taxon>Streptophyta</taxon>
        <taxon>Embryophyta</taxon>
        <taxon>Tracheophyta</taxon>
        <taxon>Spermatophyta</taxon>
        <taxon>Magnoliopsida</taxon>
        <taxon>eudicotyledons</taxon>
        <taxon>Gunneridae</taxon>
        <taxon>Pentapetalae</taxon>
        <taxon>Caryophyllales</taxon>
        <taxon>Nepenthaceae</taxon>
        <taxon>Nepenthes</taxon>
    </lineage>
</organism>
<comment type="caution">
    <text evidence="2">The sequence shown here is derived from an EMBL/GenBank/DDBJ whole genome shotgun (WGS) entry which is preliminary data.</text>
</comment>
<keyword evidence="1" id="KW-0812">Transmembrane</keyword>
<keyword evidence="1" id="KW-1133">Transmembrane helix</keyword>
<dbReference type="Proteomes" id="UP001279734">
    <property type="component" value="Unassembled WGS sequence"/>
</dbReference>
<feature type="transmembrane region" description="Helical" evidence="1">
    <location>
        <begin position="6"/>
        <end position="31"/>
    </location>
</feature>
<evidence type="ECO:0000313" key="2">
    <source>
        <dbReference type="EMBL" id="GMH26450.1"/>
    </source>
</evidence>
<dbReference type="EMBL" id="BSYO01000031">
    <property type="protein sequence ID" value="GMH26450.1"/>
    <property type="molecule type" value="Genomic_DNA"/>
</dbReference>
<protein>
    <submittedName>
        <fullName evidence="2">Uncharacterized protein</fullName>
    </submittedName>
</protein>
<keyword evidence="3" id="KW-1185">Reference proteome</keyword>
<evidence type="ECO:0000313" key="3">
    <source>
        <dbReference type="Proteomes" id="UP001279734"/>
    </source>
</evidence>